<dbReference type="InterPro" id="IPR023213">
    <property type="entry name" value="CAT-like_dom_sf"/>
</dbReference>
<evidence type="ECO:0000313" key="3">
    <source>
        <dbReference type="EMBL" id="OJJ82327.1"/>
    </source>
</evidence>
<dbReference type="GeneID" id="34464066"/>
<keyword evidence="4" id="KW-1185">Reference proteome</keyword>
<gene>
    <name evidence="3" type="ORF">ASPGLDRAFT_526464</name>
</gene>
<dbReference type="PANTHER" id="PTHR31896">
    <property type="entry name" value="FAMILY REGULATORY PROTEIN, PUTATIVE (AFU_ORTHOLOGUE AFUA_3G14730)-RELATED"/>
    <property type="match status" value="1"/>
</dbReference>
<dbReference type="EMBL" id="KV878902">
    <property type="protein sequence ID" value="OJJ82327.1"/>
    <property type="molecule type" value="Genomic_DNA"/>
</dbReference>
<dbReference type="RefSeq" id="XP_022399025.1">
    <property type="nucleotide sequence ID" value="XM_022547805.1"/>
</dbReference>
<keyword evidence="1" id="KW-0808">Transferase</keyword>
<dbReference type="GO" id="GO:0016746">
    <property type="term" value="F:acyltransferase activity"/>
    <property type="evidence" value="ECO:0007669"/>
    <property type="project" value="UniProtKB-KW"/>
</dbReference>
<dbReference type="Proteomes" id="UP000184300">
    <property type="component" value="Unassembled WGS sequence"/>
</dbReference>
<organism evidence="3 4">
    <name type="scientific">Aspergillus glaucus CBS 516.65</name>
    <dbReference type="NCBI Taxonomy" id="1160497"/>
    <lineage>
        <taxon>Eukaryota</taxon>
        <taxon>Fungi</taxon>
        <taxon>Dikarya</taxon>
        <taxon>Ascomycota</taxon>
        <taxon>Pezizomycotina</taxon>
        <taxon>Eurotiomycetes</taxon>
        <taxon>Eurotiomycetidae</taxon>
        <taxon>Eurotiales</taxon>
        <taxon>Aspergillaceae</taxon>
        <taxon>Aspergillus</taxon>
        <taxon>Aspergillus subgen. Aspergillus</taxon>
    </lineage>
</organism>
<evidence type="ECO:0000313" key="4">
    <source>
        <dbReference type="Proteomes" id="UP000184300"/>
    </source>
</evidence>
<evidence type="ECO:0000256" key="1">
    <source>
        <dbReference type="ARBA" id="ARBA00022679"/>
    </source>
</evidence>
<dbReference type="VEuPathDB" id="FungiDB:ASPGLDRAFT_526464"/>
<sequence>MFMFLTFDKYTEEGIEALKRGVSHLNAHLPFLTGVVVPSSQSGGKENVCEVQPASASFLQTYPMLQVESHPELDYTAPDDFIDQKYLPLPFFMSPAEPQPLIRFKANVTNTKVILSVAYFHKALDSTAVSVAVRALAELCKDPNTSPELLPTSVSAEESSRQHLLDFAAQSPVPFNWTLTPPTFDPPPEDPGKIPVSQHFKLSAEKISFLKNACNASLSSSEVDLPPLTSNDIITALIGLCGNRARLSTVPDYIPPSPKVIIAANVRKQSLLSATYSGNALSAVEASYDASIFPEGTTLSDGLSASLDSADFTRLANIACNLRKEITALTEAYISGILRTIADTRDMTTFFPAYGRSIIVSSLRWMDFYLDFGALGRVQEYDIPETKVKGVCWVLPAKDLGDIKRTAKQAFELRFVLERAAMKQLKGDKLFQWVSEE</sequence>
<dbReference type="AlphaFoldDB" id="A0A1L9VEG6"/>
<name>A0A1L9VEG6_ASPGL</name>
<evidence type="ECO:0000256" key="2">
    <source>
        <dbReference type="ARBA" id="ARBA00023315"/>
    </source>
</evidence>
<dbReference type="InterPro" id="IPR051283">
    <property type="entry name" value="Sec_Metabolite_Acyltrans"/>
</dbReference>
<evidence type="ECO:0008006" key="5">
    <source>
        <dbReference type="Google" id="ProtNLM"/>
    </source>
</evidence>
<dbReference type="OrthoDB" id="1862401at2759"/>
<protein>
    <recommendedName>
        <fullName evidence="5">Condensation domain-containing protein</fullName>
    </recommendedName>
</protein>
<dbReference type="Pfam" id="PF02458">
    <property type="entry name" value="Transferase"/>
    <property type="match status" value="1"/>
</dbReference>
<dbReference type="STRING" id="1160497.A0A1L9VEG6"/>
<dbReference type="Gene3D" id="3.30.559.10">
    <property type="entry name" value="Chloramphenicol acetyltransferase-like domain"/>
    <property type="match status" value="2"/>
</dbReference>
<reference evidence="4" key="1">
    <citation type="journal article" date="2017" name="Genome Biol.">
        <title>Comparative genomics reveals high biological diversity and specific adaptations in the industrially and medically important fungal genus Aspergillus.</title>
        <authorList>
            <person name="de Vries R.P."/>
            <person name="Riley R."/>
            <person name="Wiebenga A."/>
            <person name="Aguilar-Osorio G."/>
            <person name="Amillis S."/>
            <person name="Uchima C.A."/>
            <person name="Anderluh G."/>
            <person name="Asadollahi M."/>
            <person name="Askin M."/>
            <person name="Barry K."/>
            <person name="Battaglia E."/>
            <person name="Bayram O."/>
            <person name="Benocci T."/>
            <person name="Braus-Stromeyer S.A."/>
            <person name="Caldana C."/>
            <person name="Canovas D."/>
            <person name="Cerqueira G.C."/>
            <person name="Chen F."/>
            <person name="Chen W."/>
            <person name="Choi C."/>
            <person name="Clum A."/>
            <person name="Dos Santos R.A."/>
            <person name="Damasio A.R."/>
            <person name="Diallinas G."/>
            <person name="Emri T."/>
            <person name="Fekete E."/>
            <person name="Flipphi M."/>
            <person name="Freyberg S."/>
            <person name="Gallo A."/>
            <person name="Gournas C."/>
            <person name="Habgood R."/>
            <person name="Hainaut M."/>
            <person name="Harispe M.L."/>
            <person name="Henrissat B."/>
            <person name="Hilden K.S."/>
            <person name="Hope R."/>
            <person name="Hossain A."/>
            <person name="Karabika E."/>
            <person name="Karaffa L."/>
            <person name="Karanyi Z."/>
            <person name="Krasevec N."/>
            <person name="Kuo A."/>
            <person name="Kusch H."/>
            <person name="LaButti K."/>
            <person name="Lagendijk E.L."/>
            <person name="Lapidus A."/>
            <person name="Levasseur A."/>
            <person name="Lindquist E."/>
            <person name="Lipzen A."/>
            <person name="Logrieco A.F."/>
            <person name="MacCabe A."/>
            <person name="Maekelae M.R."/>
            <person name="Malavazi I."/>
            <person name="Melin P."/>
            <person name="Meyer V."/>
            <person name="Mielnichuk N."/>
            <person name="Miskei M."/>
            <person name="Molnar A.P."/>
            <person name="Mule G."/>
            <person name="Ngan C.Y."/>
            <person name="Orejas M."/>
            <person name="Orosz E."/>
            <person name="Ouedraogo J.P."/>
            <person name="Overkamp K.M."/>
            <person name="Park H.-S."/>
            <person name="Perrone G."/>
            <person name="Piumi F."/>
            <person name="Punt P.J."/>
            <person name="Ram A.F."/>
            <person name="Ramon A."/>
            <person name="Rauscher S."/>
            <person name="Record E."/>
            <person name="Riano-Pachon D.M."/>
            <person name="Robert V."/>
            <person name="Roehrig J."/>
            <person name="Ruller R."/>
            <person name="Salamov A."/>
            <person name="Salih N.S."/>
            <person name="Samson R.A."/>
            <person name="Sandor E."/>
            <person name="Sanguinetti M."/>
            <person name="Schuetze T."/>
            <person name="Sepcic K."/>
            <person name="Shelest E."/>
            <person name="Sherlock G."/>
            <person name="Sophianopoulou V."/>
            <person name="Squina F.M."/>
            <person name="Sun H."/>
            <person name="Susca A."/>
            <person name="Todd R.B."/>
            <person name="Tsang A."/>
            <person name="Unkles S.E."/>
            <person name="van de Wiele N."/>
            <person name="van Rossen-Uffink D."/>
            <person name="Oliveira J.V."/>
            <person name="Vesth T.C."/>
            <person name="Visser J."/>
            <person name="Yu J.-H."/>
            <person name="Zhou M."/>
            <person name="Andersen M.R."/>
            <person name="Archer D.B."/>
            <person name="Baker S.E."/>
            <person name="Benoit I."/>
            <person name="Brakhage A.A."/>
            <person name="Braus G.H."/>
            <person name="Fischer R."/>
            <person name="Frisvad J.C."/>
            <person name="Goldman G.H."/>
            <person name="Houbraken J."/>
            <person name="Oakley B."/>
            <person name="Pocsi I."/>
            <person name="Scazzocchio C."/>
            <person name="Seiboth B."/>
            <person name="vanKuyk P.A."/>
            <person name="Wortman J."/>
            <person name="Dyer P.S."/>
            <person name="Grigoriev I.V."/>
        </authorList>
    </citation>
    <scope>NUCLEOTIDE SEQUENCE [LARGE SCALE GENOMIC DNA]</scope>
    <source>
        <strain evidence="4">CBS 516.65</strain>
    </source>
</reference>
<dbReference type="PANTHER" id="PTHR31896:SF64">
    <property type="entry name" value="TRICHOTHECENE 3-O-ACETYLTRANSFERASE"/>
    <property type="match status" value="1"/>
</dbReference>
<proteinExistence type="predicted"/>
<accession>A0A1L9VEG6</accession>
<keyword evidence="2" id="KW-0012">Acyltransferase</keyword>